<comment type="caution">
    <text evidence="2">The sequence shown here is derived from an EMBL/GenBank/DDBJ whole genome shotgun (WGS) entry which is preliminary data.</text>
</comment>
<sequence>PTSRHRRSSVWPRQCKATASPCSQVSAFNSTAKLQKQRSKMRRMLSPRP</sequence>
<gene>
    <name evidence="2" type="ORF">AK812_SmicGene48094</name>
</gene>
<feature type="non-terminal residue" evidence="2">
    <location>
        <position position="1"/>
    </location>
</feature>
<protein>
    <submittedName>
        <fullName evidence="2">Uncharacterized protein</fullName>
    </submittedName>
</protein>
<evidence type="ECO:0000313" key="2">
    <source>
        <dbReference type="EMBL" id="OLP72665.1"/>
    </source>
</evidence>
<evidence type="ECO:0000313" key="3">
    <source>
        <dbReference type="Proteomes" id="UP000186817"/>
    </source>
</evidence>
<feature type="region of interest" description="Disordered" evidence="1">
    <location>
        <begin position="21"/>
        <end position="49"/>
    </location>
</feature>
<feature type="compositionally biased region" description="Polar residues" evidence="1">
    <location>
        <begin position="21"/>
        <end position="34"/>
    </location>
</feature>
<name>A0A1Q9BQL0_SYMMI</name>
<dbReference type="EMBL" id="LSRX01007066">
    <property type="protein sequence ID" value="OLP72665.1"/>
    <property type="molecule type" value="Genomic_DNA"/>
</dbReference>
<evidence type="ECO:0000256" key="1">
    <source>
        <dbReference type="SAM" id="MobiDB-lite"/>
    </source>
</evidence>
<dbReference type="Proteomes" id="UP000186817">
    <property type="component" value="Unassembled WGS sequence"/>
</dbReference>
<keyword evidence="3" id="KW-1185">Reference proteome</keyword>
<feature type="compositionally biased region" description="Basic residues" evidence="1">
    <location>
        <begin position="35"/>
        <end position="49"/>
    </location>
</feature>
<accession>A0A1Q9BQL0</accession>
<dbReference type="AlphaFoldDB" id="A0A1Q9BQL0"/>
<reference evidence="2 3" key="1">
    <citation type="submission" date="2016-02" db="EMBL/GenBank/DDBJ databases">
        <title>Genome analysis of coral dinoflagellate symbionts highlights evolutionary adaptations to a symbiotic lifestyle.</title>
        <authorList>
            <person name="Aranda M."/>
            <person name="Li Y."/>
            <person name="Liew Y.J."/>
            <person name="Baumgarten S."/>
            <person name="Simakov O."/>
            <person name="Wilson M."/>
            <person name="Piel J."/>
            <person name="Ashoor H."/>
            <person name="Bougouffa S."/>
            <person name="Bajic V.B."/>
            <person name="Ryu T."/>
            <person name="Ravasi T."/>
            <person name="Bayer T."/>
            <person name="Micklem G."/>
            <person name="Kim H."/>
            <person name="Bhak J."/>
            <person name="Lajeunesse T.C."/>
            <person name="Voolstra C.R."/>
        </authorList>
    </citation>
    <scope>NUCLEOTIDE SEQUENCE [LARGE SCALE GENOMIC DNA]</scope>
    <source>
        <strain evidence="2 3">CCMP2467</strain>
    </source>
</reference>
<organism evidence="2 3">
    <name type="scientific">Symbiodinium microadriaticum</name>
    <name type="common">Dinoflagellate</name>
    <name type="synonym">Zooxanthella microadriatica</name>
    <dbReference type="NCBI Taxonomy" id="2951"/>
    <lineage>
        <taxon>Eukaryota</taxon>
        <taxon>Sar</taxon>
        <taxon>Alveolata</taxon>
        <taxon>Dinophyceae</taxon>
        <taxon>Suessiales</taxon>
        <taxon>Symbiodiniaceae</taxon>
        <taxon>Symbiodinium</taxon>
    </lineage>
</organism>
<proteinExistence type="predicted"/>
<feature type="non-terminal residue" evidence="2">
    <location>
        <position position="49"/>
    </location>
</feature>